<comment type="caution">
    <text evidence="1">The sequence shown here is derived from an EMBL/GenBank/DDBJ whole genome shotgun (WGS) entry which is preliminary data.</text>
</comment>
<accession>A0AAU9X166</accession>
<dbReference type="Proteomes" id="UP001159428">
    <property type="component" value="Unassembled WGS sequence"/>
</dbReference>
<dbReference type="AlphaFoldDB" id="A0AAU9X166"/>
<organism evidence="1 2">
    <name type="scientific">Pocillopora meandrina</name>
    <dbReference type="NCBI Taxonomy" id="46732"/>
    <lineage>
        <taxon>Eukaryota</taxon>
        <taxon>Metazoa</taxon>
        <taxon>Cnidaria</taxon>
        <taxon>Anthozoa</taxon>
        <taxon>Hexacorallia</taxon>
        <taxon>Scleractinia</taxon>
        <taxon>Astrocoeniina</taxon>
        <taxon>Pocilloporidae</taxon>
        <taxon>Pocillopora</taxon>
    </lineage>
</organism>
<keyword evidence="2" id="KW-1185">Reference proteome</keyword>
<protein>
    <recommendedName>
        <fullName evidence="3">DNA helicase</fullName>
    </recommendedName>
</protein>
<evidence type="ECO:0000313" key="1">
    <source>
        <dbReference type="EMBL" id="CAH3133164.1"/>
    </source>
</evidence>
<dbReference type="EMBL" id="CALNXJ010000027">
    <property type="protein sequence ID" value="CAH3133164.1"/>
    <property type="molecule type" value="Genomic_DNA"/>
</dbReference>
<evidence type="ECO:0008006" key="3">
    <source>
        <dbReference type="Google" id="ProtNLM"/>
    </source>
</evidence>
<proteinExistence type="predicted"/>
<name>A0AAU9X166_9CNID</name>
<gene>
    <name evidence="1" type="ORF">PMEA_00015411</name>
</gene>
<sequence>MGIDDFLPETSFDNKSDDNPYSINVIERECRPNEYKLIGGMKLVKRKKPKIIGSIGHHKDKEPENYFRDTDLIKDCQTYQERFEQVKDEVVYNTCQYEYHSEILDKAINDMNNTEFDNFNNVAPNAEHINKQDCAIKEKHSELFGCFDPGTMNYLVALTLEKKSSIISMICLMSKLKMNLSDDVKVVETAHTGKASFNIGGKTLHSAFKIPANRGFEYCAMNSD</sequence>
<reference evidence="1 2" key="1">
    <citation type="submission" date="2022-05" db="EMBL/GenBank/DDBJ databases">
        <authorList>
            <consortium name="Genoscope - CEA"/>
            <person name="William W."/>
        </authorList>
    </citation>
    <scope>NUCLEOTIDE SEQUENCE [LARGE SCALE GENOMIC DNA]</scope>
</reference>
<evidence type="ECO:0000313" key="2">
    <source>
        <dbReference type="Proteomes" id="UP001159428"/>
    </source>
</evidence>